<sequence length="188" mass="21327">WLGHYPHRDELSTLMQHLASREAPPLSPNYIEEASKSIPQWIEGHNEAMRIIWLIWTTSTQCTLWLVRSKEIFEAEQQSAQKVKRVLWKSADVPTQSVIRGMVSQPATRQLGFMVAQCHAAFIAMQRSTIRVAQLGSYLSLEEASKKQERSMCTFGKCSSKGFINWNDPKETNDGDPNDTGIDSRSDS</sequence>
<keyword evidence="3" id="KW-1185">Reference proteome</keyword>
<proteinExistence type="predicted"/>
<dbReference type="Proteomes" id="UP000198211">
    <property type="component" value="Unassembled WGS sequence"/>
</dbReference>
<gene>
    <name evidence="2" type="ORF">PHMEG_00015969</name>
</gene>
<protein>
    <submittedName>
        <fullName evidence="2">Uncharacterized protein</fullName>
    </submittedName>
</protein>
<reference evidence="3" key="1">
    <citation type="submission" date="2017-03" db="EMBL/GenBank/DDBJ databases">
        <title>Phytopthora megakarya and P. palmivora, two closely related causual agents of cacao black pod achieved similar genome size and gene model numbers by different mechanisms.</title>
        <authorList>
            <person name="Ali S."/>
            <person name="Shao J."/>
            <person name="Larry D.J."/>
            <person name="Kronmiller B."/>
            <person name="Shen D."/>
            <person name="Strem M.D."/>
            <person name="Melnick R.L."/>
            <person name="Guiltinan M.J."/>
            <person name="Tyler B.M."/>
            <person name="Meinhardt L.W."/>
            <person name="Bailey B.A."/>
        </authorList>
    </citation>
    <scope>NUCLEOTIDE SEQUENCE [LARGE SCALE GENOMIC DNA]</scope>
    <source>
        <strain evidence="3">zdho120</strain>
    </source>
</reference>
<dbReference type="EMBL" id="NBNE01002235">
    <property type="protein sequence ID" value="OWZ11070.1"/>
    <property type="molecule type" value="Genomic_DNA"/>
</dbReference>
<dbReference type="AlphaFoldDB" id="A0A225W2I1"/>
<evidence type="ECO:0000256" key="1">
    <source>
        <dbReference type="SAM" id="MobiDB-lite"/>
    </source>
</evidence>
<organism evidence="2 3">
    <name type="scientific">Phytophthora megakarya</name>
    <dbReference type="NCBI Taxonomy" id="4795"/>
    <lineage>
        <taxon>Eukaryota</taxon>
        <taxon>Sar</taxon>
        <taxon>Stramenopiles</taxon>
        <taxon>Oomycota</taxon>
        <taxon>Peronosporomycetes</taxon>
        <taxon>Peronosporales</taxon>
        <taxon>Peronosporaceae</taxon>
        <taxon>Phytophthora</taxon>
    </lineage>
</organism>
<comment type="caution">
    <text evidence="2">The sequence shown here is derived from an EMBL/GenBank/DDBJ whole genome shotgun (WGS) entry which is preliminary data.</text>
</comment>
<name>A0A225W2I1_9STRA</name>
<feature type="region of interest" description="Disordered" evidence="1">
    <location>
        <begin position="165"/>
        <end position="188"/>
    </location>
</feature>
<evidence type="ECO:0000313" key="2">
    <source>
        <dbReference type="EMBL" id="OWZ11070.1"/>
    </source>
</evidence>
<evidence type="ECO:0000313" key="3">
    <source>
        <dbReference type="Proteomes" id="UP000198211"/>
    </source>
</evidence>
<accession>A0A225W2I1</accession>
<feature type="non-terminal residue" evidence="2">
    <location>
        <position position="1"/>
    </location>
</feature>